<evidence type="ECO:0000313" key="6">
    <source>
        <dbReference type="EMBL" id="RCW87278.1"/>
    </source>
</evidence>
<feature type="region of interest" description="Disordered" evidence="3">
    <location>
        <begin position="34"/>
        <end position="60"/>
    </location>
</feature>
<dbReference type="InterPro" id="IPR008258">
    <property type="entry name" value="Transglycosylase_SLT_dom_1"/>
</dbReference>
<gene>
    <name evidence="6" type="ORF">C7476_10138</name>
</gene>
<dbReference type="Pfam" id="PF01464">
    <property type="entry name" value="SLT"/>
    <property type="match status" value="1"/>
</dbReference>
<comment type="caution">
    <text evidence="6">The sequence shown here is derived from an EMBL/GenBank/DDBJ whole genome shotgun (WGS) entry which is preliminary data.</text>
</comment>
<evidence type="ECO:0000256" key="1">
    <source>
        <dbReference type="ARBA" id="ARBA00007734"/>
    </source>
</evidence>
<organism evidence="6 7">
    <name type="scientific">Phyllobacterium bourgognense</name>
    <dbReference type="NCBI Taxonomy" id="314236"/>
    <lineage>
        <taxon>Bacteria</taxon>
        <taxon>Pseudomonadati</taxon>
        <taxon>Pseudomonadota</taxon>
        <taxon>Alphaproteobacteria</taxon>
        <taxon>Hyphomicrobiales</taxon>
        <taxon>Phyllobacteriaceae</taxon>
        <taxon>Phyllobacterium</taxon>
    </lineage>
</organism>
<evidence type="ECO:0000256" key="2">
    <source>
        <dbReference type="ARBA" id="ARBA00009387"/>
    </source>
</evidence>
<sequence>MLPDTRLPRAFACLSLALLLGACTTADPKLPNAASIPLPEPSPRLANAADAKPQPKSSARSVDGLISKYSVAYAVPESLVRRVVQRESRFNPAARNGPYWGLMQMLPATARGMGHDGSAKDLLDAETNLKYGVRYLAGAYKVAGYNPDQAVRLYSRGYYFQAKRKGMLDVLKPASPVETAATAEPAPVTGNAAVAATAQTATQPFAPAVAPAAAQLAYAGDQVVLPAMVPLPFERPEMIDTVMPATSGGSGAQARVPAPL</sequence>
<name>A0A368Z678_9HYPH</name>
<evidence type="ECO:0000256" key="3">
    <source>
        <dbReference type="SAM" id="MobiDB-lite"/>
    </source>
</evidence>
<dbReference type="Gene3D" id="1.10.530.10">
    <property type="match status" value="1"/>
</dbReference>
<feature type="signal peptide" evidence="4">
    <location>
        <begin position="1"/>
        <end position="26"/>
    </location>
</feature>
<dbReference type="SUPFAM" id="SSF53955">
    <property type="entry name" value="Lysozyme-like"/>
    <property type="match status" value="1"/>
</dbReference>
<dbReference type="PROSITE" id="PS51257">
    <property type="entry name" value="PROKAR_LIPOPROTEIN"/>
    <property type="match status" value="1"/>
</dbReference>
<feature type="domain" description="Transglycosylase SLT" evidence="5">
    <location>
        <begin position="65"/>
        <end position="157"/>
    </location>
</feature>
<keyword evidence="4" id="KW-0732">Signal</keyword>
<dbReference type="PANTHER" id="PTHR37423">
    <property type="entry name" value="SOLUBLE LYTIC MUREIN TRANSGLYCOSYLASE-RELATED"/>
    <property type="match status" value="1"/>
</dbReference>
<reference evidence="6 7" key="1">
    <citation type="submission" date="2018-07" db="EMBL/GenBank/DDBJ databases">
        <title>Genomic Encyclopedia of Type Strains, Phase III (KMG-III): the genomes of soil and plant-associated and newly described type strains.</title>
        <authorList>
            <person name="Whitman W."/>
        </authorList>
    </citation>
    <scope>NUCLEOTIDE SEQUENCE [LARGE SCALE GENOMIC DNA]</scope>
    <source>
        <strain evidence="6 7">31-25a</strain>
    </source>
</reference>
<evidence type="ECO:0000256" key="4">
    <source>
        <dbReference type="SAM" id="SignalP"/>
    </source>
</evidence>
<dbReference type="PANTHER" id="PTHR37423:SF2">
    <property type="entry name" value="MEMBRANE-BOUND LYTIC MUREIN TRANSGLYCOSYLASE C"/>
    <property type="match status" value="1"/>
</dbReference>
<protein>
    <submittedName>
        <fullName evidence="6">Transglycosylase-like protein with SLT domain</fullName>
    </submittedName>
</protein>
<comment type="similarity">
    <text evidence="2">Belongs to the virb1 family.</text>
</comment>
<evidence type="ECO:0000313" key="7">
    <source>
        <dbReference type="Proteomes" id="UP000253324"/>
    </source>
</evidence>
<dbReference type="EMBL" id="QPJM01000001">
    <property type="protein sequence ID" value="RCW87278.1"/>
    <property type="molecule type" value="Genomic_DNA"/>
</dbReference>
<comment type="similarity">
    <text evidence="1">Belongs to the transglycosylase Slt family.</text>
</comment>
<dbReference type="AlphaFoldDB" id="A0A368Z678"/>
<keyword evidence="7" id="KW-1185">Reference proteome</keyword>
<dbReference type="Proteomes" id="UP000253324">
    <property type="component" value="Unassembled WGS sequence"/>
</dbReference>
<accession>A0A368Z678</accession>
<dbReference type="InterPro" id="IPR023346">
    <property type="entry name" value="Lysozyme-like_dom_sf"/>
</dbReference>
<feature type="chain" id="PRO_5016925729" evidence="4">
    <location>
        <begin position="27"/>
        <end position="260"/>
    </location>
</feature>
<evidence type="ECO:0000259" key="5">
    <source>
        <dbReference type="Pfam" id="PF01464"/>
    </source>
</evidence>
<dbReference type="OrthoDB" id="9788661at2"/>
<proteinExistence type="inferred from homology"/>